<feature type="binding site" evidence="3">
    <location>
        <position position="135"/>
    </location>
    <ligand>
        <name>a divalent metal cation</name>
        <dbReference type="ChEBI" id="CHEBI:60240"/>
    </ligand>
</feature>
<sequence length="415" mass="43970">MTIDRLRALEMHRRARGKIGIFPTINVRNEEELGLAYLPGSVAPSLAIEEEPALSFELTGKGNRIAVVTDGSAITGLGDISALASLPALEGKSLLYKLFGDIDAIPIALDSKITDDIIYATQLIAPAFGAIALDDIAAPRTFSVLRELRNRLALPVFADDEQGMAVVVCAALHNALTVTERDRASCRVVVCGAGATGVAVTHLLLKAGLTDIVVLNSTGILGPENAVMDHVQEEMAARTNPRGVKGGLAEAIKGAHAFIGLSRGSILSASMVRTMAPSPILFPLALPDPEISPEEAAAAGAAVIGTGLYDYDNVLQSLQAFPGIMRGVLDVQATMVSDGMLLAAALALADTVDRRRLSARAIVPELFSEEVTPRIAEAVAQKAIEEGHARLLLPPSHVYERSWQRLYGNSRRKSH</sequence>
<feature type="domain" description="Malic enzyme N-terminal" evidence="5">
    <location>
        <begin position="16"/>
        <end position="149"/>
    </location>
</feature>
<evidence type="ECO:0000259" key="5">
    <source>
        <dbReference type="SMART" id="SM01274"/>
    </source>
</evidence>
<dbReference type="SMART" id="SM01274">
    <property type="entry name" value="malic"/>
    <property type="match status" value="1"/>
</dbReference>
<dbReference type="InterPro" id="IPR012301">
    <property type="entry name" value="Malic_N_dom"/>
</dbReference>
<dbReference type="GO" id="GO:0004470">
    <property type="term" value="F:malic enzyme activity"/>
    <property type="evidence" value="ECO:0007669"/>
    <property type="project" value="InterPro"/>
</dbReference>
<dbReference type="AlphaFoldDB" id="A0A9Q7AKX5"/>
<dbReference type="SUPFAM" id="SSF53223">
    <property type="entry name" value="Aminoacid dehydrogenase-like, N-terminal domain"/>
    <property type="match status" value="1"/>
</dbReference>
<reference evidence="7" key="1">
    <citation type="submission" date="2021-04" db="EMBL/GenBank/DDBJ databases">
        <title>A novel Synergistetes isolate from a pyrite-forming mixed culture.</title>
        <authorList>
            <person name="Bunk B."/>
            <person name="Sproer C."/>
            <person name="Spring S."/>
            <person name="Pester M."/>
        </authorList>
    </citation>
    <scope>NUCLEOTIDE SEQUENCE [LARGE SCALE GENOMIC DNA]</scope>
    <source>
        <strain evidence="7">J.5.4.2-T.3.5.2</strain>
    </source>
</reference>
<dbReference type="InterPro" id="IPR037062">
    <property type="entry name" value="Malic_N_dom_sf"/>
</dbReference>
<dbReference type="InterPro" id="IPR046346">
    <property type="entry name" value="Aminoacid_DH-like_N_sf"/>
</dbReference>
<dbReference type="SMART" id="SM00919">
    <property type="entry name" value="Malic_M"/>
    <property type="match status" value="1"/>
</dbReference>
<comment type="similarity">
    <text evidence="1">Belongs to the malic enzymes family.</text>
</comment>
<dbReference type="EMBL" id="CP072943">
    <property type="protein sequence ID" value="QTX31378.1"/>
    <property type="molecule type" value="Genomic_DNA"/>
</dbReference>
<keyword evidence="7" id="KW-1185">Reference proteome</keyword>
<name>A0A9Q7AKX5_9BACT</name>
<dbReference type="RefSeq" id="WP_274372533.1">
    <property type="nucleotide sequence ID" value="NZ_CP072943.1"/>
</dbReference>
<evidence type="ECO:0000256" key="1">
    <source>
        <dbReference type="ARBA" id="ARBA00008785"/>
    </source>
</evidence>
<evidence type="ECO:0000259" key="4">
    <source>
        <dbReference type="SMART" id="SM00919"/>
    </source>
</evidence>
<dbReference type="KEGG" id="aram:KAR29_08290"/>
<dbReference type="Pfam" id="PF03949">
    <property type="entry name" value="Malic_M"/>
    <property type="match status" value="1"/>
</dbReference>
<gene>
    <name evidence="6" type="ORF">KAR29_08290</name>
</gene>
<evidence type="ECO:0000256" key="3">
    <source>
        <dbReference type="PIRSR" id="PIRSR000106-3"/>
    </source>
</evidence>
<dbReference type="Proteomes" id="UP000671879">
    <property type="component" value="Chromosome"/>
</dbReference>
<proteinExistence type="inferred from homology"/>
<organism evidence="6 7">
    <name type="scientific">Aminithiophilus ramosus</name>
    <dbReference type="NCBI Taxonomy" id="3029084"/>
    <lineage>
        <taxon>Bacteria</taxon>
        <taxon>Thermotogati</taxon>
        <taxon>Synergistota</taxon>
        <taxon>Synergistia</taxon>
        <taxon>Synergistales</taxon>
        <taxon>Aminithiophilaceae</taxon>
        <taxon>Aminithiophilus</taxon>
    </lineage>
</organism>
<dbReference type="InterPro" id="IPR036291">
    <property type="entry name" value="NAD(P)-bd_dom_sf"/>
</dbReference>
<dbReference type="InterPro" id="IPR001891">
    <property type="entry name" value="Malic_OxRdtase"/>
</dbReference>
<dbReference type="GO" id="GO:0046872">
    <property type="term" value="F:metal ion binding"/>
    <property type="evidence" value="ECO:0007669"/>
    <property type="project" value="UniProtKB-KW"/>
</dbReference>
<keyword evidence="3" id="KW-0479">Metal-binding</keyword>
<keyword evidence="2" id="KW-0560">Oxidoreductase</keyword>
<dbReference type="GO" id="GO:0051287">
    <property type="term" value="F:NAD binding"/>
    <property type="evidence" value="ECO:0007669"/>
    <property type="project" value="InterPro"/>
</dbReference>
<protein>
    <submittedName>
        <fullName evidence="6">NADP-dependent malic enzyme</fullName>
    </submittedName>
</protein>
<dbReference type="Gene3D" id="3.40.50.720">
    <property type="entry name" value="NAD(P)-binding Rossmann-like Domain"/>
    <property type="match status" value="1"/>
</dbReference>
<dbReference type="InterPro" id="IPR051674">
    <property type="entry name" value="Malate_Decarboxylase"/>
</dbReference>
<feature type="binding site" evidence="3">
    <location>
        <position position="160"/>
    </location>
    <ligand>
        <name>a divalent metal cation</name>
        <dbReference type="ChEBI" id="CHEBI:60240"/>
    </ligand>
</feature>
<dbReference type="Pfam" id="PF00390">
    <property type="entry name" value="malic"/>
    <property type="match status" value="1"/>
</dbReference>
<dbReference type="InterPro" id="IPR012302">
    <property type="entry name" value="Malic_NAD-bd"/>
</dbReference>
<dbReference type="GO" id="GO:0016616">
    <property type="term" value="F:oxidoreductase activity, acting on the CH-OH group of donors, NAD or NADP as acceptor"/>
    <property type="evidence" value="ECO:0007669"/>
    <property type="project" value="InterPro"/>
</dbReference>
<evidence type="ECO:0000313" key="7">
    <source>
        <dbReference type="Proteomes" id="UP000671879"/>
    </source>
</evidence>
<feature type="domain" description="Malic enzyme NAD-binding" evidence="4">
    <location>
        <begin position="162"/>
        <end position="384"/>
    </location>
</feature>
<dbReference type="SUPFAM" id="SSF51735">
    <property type="entry name" value="NAD(P)-binding Rossmann-fold domains"/>
    <property type="match status" value="1"/>
</dbReference>
<dbReference type="PIRSF" id="PIRSF000106">
    <property type="entry name" value="ME"/>
    <property type="match status" value="1"/>
</dbReference>
<evidence type="ECO:0000313" key="6">
    <source>
        <dbReference type="EMBL" id="QTX31378.1"/>
    </source>
</evidence>
<dbReference type="PANTHER" id="PTHR43237">
    <property type="entry name" value="NADP-DEPENDENT MALIC ENZYME"/>
    <property type="match status" value="1"/>
</dbReference>
<dbReference type="PANTHER" id="PTHR43237:SF4">
    <property type="entry name" value="NADP-DEPENDENT MALIC ENZYME"/>
    <property type="match status" value="1"/>
</dbReference>
<accession>A0A9Q7AKX5</accession>
<comment type="cofactor">
    <cofactor evidence="3">
        <name>Mg(2+)</name>
        <dbReference type="ChEBI" id="CHEBI:18420"/>
    </cofactor>
    <cofactor evidence="3">
        <name>Mn(2+)</name>
        <dbReference type="ChEBI" id="CHEBI:29035"/>
    </cofactor>
    <text evidence="3">Divalent metal cations. Prefers magnesium or manganese.</text>
</comment>
<dbReference type="Gene3D" id="3.40.50.10380">
    <property type="entry name" value="Malic enzyme, N-terminal domain"/>
    <property type="match status" value="1"/>
</dbReference>
<evidence type="ECO:0000256" key="2">
    <source>
        <dbReference type="ARBA" id="ARBA00023002"/>
    </source>
</evidence>